<evidence type="ECO:0000313" key="2">
    <source>
        <dbReference type="EMBL" id="ONK67569.1"/>
    </source>
</evidence>
<feature type="compositionally biased region" description="Low complexity" evidence="1">
    <location>
        <begin position="313"/>
        <end position="323"/>
    </location>
</feature>
<feature type="region of interest" description="Disordered" evidence="1">
    <location>
        <begin position="126"/>
        <end position="145"/>
    </location>
</feature>
<accession>A0A5P1ES92</accession>
<evidence type="ECO:0000313" key="3">
    <source>
        <dbReference type="Proteomes" id="UP000243459"/>
    </source>
</evidence>
<dbReference type="Gramene" id="ONK67569">
    <property type="protein sequence ID" value="ONK67569"/>
    <property type="gene ID" value="A4U43_C05F1400"/>
</dbReference>
<dbReference type="EMBL" id="CM007385">
    <property type="protein sequence ID" value="ONK67569.1"/>
    <property type="molecule type" value="Genomic_DNA"/>
</dbReference>
<dbReference type="AlphaFoldDB" id="A0A5P1ES92"/>
<organism evidence="2 3">
    <name type="scientific">Asparagus officinalis</name>
    <name type="common">Garden asparagus</name>
    <dbReference type="NCBI Taxonomy" id="4686"/>
    <lineage>
        <taxon>Eukaryota</taxon>
        <taxon>Viridiplantae</taxon>
        <taxon>Streptophyta</taxon>
        <taxon>Embryophyta</taxon>
        <taxon>Tracheophyta</taxon>
        <taxon>Spermatophyta</taxon>
        <taxon>Magnoliopsida</taxon>
        <taxon>Liliopsida</taxon>
        <taxon>Asparagales</taxon>
        <taxon>Asparagaceae</taxon>
        <taxon>Asparagoideae</taxon>
        <taxon>Asparagus</taxon>
    </lineage>
</organism>
<feature type="compositionally biased region" description="Low complexity" evidence="1">
    <location>
        <begin position="81"/>
        <end position="119"/>
    </location>
</feature>
<name>A0A5P1ES92_ASPOF</name>
<proteinExistence type="predicted"/>
<keyword evidence="3" id="KW-1185">Reference proteome</keyword>
<feature type="region of interest" description="Disordered" evidence="1">
    <location>
        <begin position="15"/>
        <end position="47"/>
    </location>
</feature>
<dbReference type="Proteomes" id="UP000243459">
    <property type="component" value="Chromosome 5"/>
</dbReference>
<evidence type="ECO:0000256" key="1">
    <source>
        <dbReference type="SAM" id="MobiDB-lite"/>
    </source>
</evidence>
<protein>
    <submittedName>
        <fullName evidence="2">Uncharacterized protein</fullName>
    </submittedName>
</protein>
<feature type="region of interest" description="Disordered" evidence="1">
    <location>
        <begin position="299"/>
        <end position="331"/>
    </location>
</feature>
<feature type="compositionally biased region" description="Low complexity" evidence="1">
    <location>
        <begin position="135"/>
        <end position="144"/>
    </location>
</feature>
<reference evidence="3" key="1">
    <citation type="journal article" date="2017" name="Nat. Commun.">
        <title>The asparagus genome sheds light on the origin and evolution of a young Y chromosome.</title>
        <authorList>
            <person name="Harkess A."/>
            <person name="Zhou J."/>
            <person name="Xu C."/>
            <person name="Bowers J.E."/>
            <person name="Van der Hulst R."/>
            <person name="Ayyampalayam S."/>
            <person name="Mercati F."/>
            <person name="Riccardi P."/>
            <person name="McKain M.R."/>
            <person name="Kakrana A."/>
            <person name="Tang H."/>
            <person name="Ray J."/>
            <person name="Groenendijk J."/>
            <person name="Arikit S."/>
            <person name="Mathioni S.M."/>
            <person name="Nakano M."/>
            <person name="Shan H."/>
            <person name="Telgmann-Rauber A."/>
            <person name="Kanno A."/>
            <person name="Yue Z."/>
            <person name="Chen H."/>
            <person name="Li W."/>
            <person name="Chen Y."/>
            <person name="Xu X."/>
            <person name="Zhang Y."/>
            <person name="Luo S."/>
            <person name="Chen H."/>
            <person name="Gao J."/>
            <person name="Mao Z."/>
            <person name="Pires J.C."/>
            <person name="Luo M."/>
            <person name="Kudrna D."/>
            <person name="Wing R.A."/>
            <person name="Meyers B.C."/>
            <person name="Yi K."/>
            <person name="Kong H."/>
            <person name="Lavrijsen P."/>
            <person name="Sunseri F."/>
            <person name="Falavigna A."/>
            <person name="Ye Y."/>
            <person name="Leebens-Mack J.H."/>
            <person name="Chen G."/>
        </authorList>
    </citation>
    <scope>NUCLEOTIDE SEQUENCE [LARGE SCALE GENOMIC DNA]</scope>
    <source>
        <strain evidence="3">cv. DH0086</strain>
    </source>
</reference>
<sequence length="331" mass="36286">MVMIVLSLRSSLSRRRRRSGRLISGRSRPPPAIGGSRSAKPRSSAMPTGAVAIAEGPRTPPPPATLVVHIAITLDVEYSRLDSPPSTPSSSTRSDPENSLLPLPRLRRSISNPSPLRLPQAPIQGLSSSIRTRPGPDLLLGPPSLEQPLNYARNYLADLSSRSRQSRAEDLTRPVPDPLPAFARLADVFDFKTAEAPPRRGGDRRERMLWIMKLRVLLRRMVMIVLSLRSSLSRRRRRSGRLISGKISSSAGDRRFSFAQAPIFRNATGAVASPRGPRTPPPPATLVVHIAITLDVEYSEARSPPSTPPPALALPREQSSSTPRLRRRSRP</sequence>
<feature type="region of interest" description="Disordered" evidence="1">
    <location>
        <begin position="79"/>
        <end position="121"/>
    </location>
</feature>
<gene>
    <name evidence="2" type="ORF">A4U43_C05F1400</name>
</gene>